<feature type="non-terminal residue" evidence="1">
    <location>
        <position position="1"/>
    </location>
</feature>
<reference evidence="1 2" key="1">
    <citation type="journal article" date="2018" name="Front. Plant Sci.">
        <title>Red Clover (Trifolium pratense) and Zigzag Clover (T. medium) - A Picture of Genomic Similarities and Differences.</title>
        <authorList>
            <person name="Dluhosova J."/>
            <person name="Istvanek J."/>
            <person name="Nedelnik J."/>
            <person name="Repkova J."/>
        </authorList>
    </citation>
    <scope>NUCLEOTIDE SEQUENCE [LARGE SCALE GENOMIC DNA]</scope>
    <source>
        <strain evidence="2">cv. 10/8</strain>
        <tissue evidence="1">Leaf</tissue>
    </source>
</reference>
<comment type="caution">
    <text evidence="1">The sequence shown here is derived from an EMBL/GenBank/DDBJ whole genome shotgun (WGS) entry which is preliminary data.</text>
</comment>
<protein>
    <submittedName>
        <fullName evidence="1">Uncharacterized protein</fullName>
    </submittedName>
</protein>
<evidence type="ECO:0000313" key="2">
    <source>
        <dbReference type="Proteomes" id="UP000265520"/>
    </source>
</evidence>
<dbReference type="AlphaFoldDB" id="A0A392W468"/>
<dbReference type="Proteomes" id="UP000265520">
    <property type="component" value="Unassembled WGS sequence"/>
</dbReference>
<name>A0A392W468_9FABA</name>
<accession>A0A392W468</accession>
<sequence>FLFVYRGRLDLYFRAWGRDRLLDYCPIVARLFGAG</sequence>
<keyword evidence="2" id="KW-1185">Reference proteome</keyword>
<proteinExistence type="predicted"/>
<dbReference type="EMBL" id="LXQA011359668">
    <property type="protein sequence ID" value="MCI94553.1"/>
    <property type="molecule type" value="Genomic_DNA"/>
</dbReference>
<organism evidence="1 2">
    <name type="scientific">Trifolium medium</name>
    <dbReference type="NCBI Taxonomy" id="97028"/>
    <lineage>
        <taxon>Eukaryota</taxon>
        <taxon>Viridiplantae</taxon>
        <taxon>Streptophyta</taxon>
        <taxon>Embryophyta</taxon>
        <taxon>Tracheophyta</taxon>
        <taxon>Spermatophyta</taxon>
        <taxon>Magnoliopsida</taxon>
        <taxon>eudicotyledons</taxon>
        <taxon>Gunneridae</taxon>
        <taxon>Pentapetalae</taxon>
        <taxon>rosids</taxon>
        <taxon>fabids</taxon>
        <taxon>Fabales</taxon>
        <taxon>Fabaceae</taxon>
        <taxon>Papilionoideae</taxon>
        <taxon>50 kb inversion clade</taxon>
        <taxon>NPAAA clade</taxon>
        <taxon>Hologalegina</taxon>
        <taxon>IRL clade</taxon>
        <taxon>Trifolieae</taxon>
        <taxon>Trifolium</taxon>
    </lineage>
</organism>
<evidence type="ECO:0000313" key="1">
    <source>
        <dbReference type="EMBL" id="MCI94553.1"/>
    </source>
</evidence>